<dbReference type="SUPFAM" id="SSF103473">
    <property type="entry name" value="MFS general substrate transporter"/>
    <property type="match status" value="1"/>
</dbReference>
<accession>A0A428PA67</accession>
<gene>
    <name evidence="7" type="ORF">CEP54_012194</name>
</gene>
<dbReference type="InterPro" id="IPR050360">
    <property type="entry name" value="MFS_Sugar_Transporters"/>
</dbReference>
<evidence type="ECO:0000256" key="5">
    <source>
        <dbReference type="SAM" id="MobiDB-lite"/>
    </source>
</evidence>
<dbReference type="PANTHER" id="PTHR48022">
    <property type="entry name" value="PLASTIDIC GLUCOSE TRANSPORTER 4"/>
    <property type="match status" value="1"/>
</dbReference>
<organism evidence="7 8">
    <name type="scientific">Fusarium duplospermum</name>
    <dbReference type="NCBI Taxonomy" id="1325734"/>
    <lineage>
        <taxon>Eukaryota</taxon>
        <taxon>Fungi</taxon>
        <taxon>Dikarya</taxon>
        <taxon>Ascomycota</taxon>
        <taxon>Pezizomycotina</taxon>
        <taxon>Sordariomycetes</taxon>
        <taxon>Hypocreomycetidae</taxon>
        <taxon>Hypocreales</taxon>
        <taxon>Nectriaceae</taxon>
        <taxon>Fusarium</taxon>
        <taxon>Fusarium solani species complex</taxon>
    </lineage>
</organism>
<evidence type="ECO:0000256" key="4">
    <source>
        <dbReference type="ARBA" id="ARBA00023136"/>
    </source>
</evidence>
<evidence type="ECO:0000313" key="8">
    <source>
        <dbReference type="Proteomes" id="UP000288168"/>
    </source>
</evidence>
<feature type="transmembrane region" description="Helical" evidence="6">
    <location>
        <begin position="348"/>
        <end position="367"/>
    </location>
</feature>
<dbReference type="PANTHER" id="PTHR48022:SF2">
    <property type="entry name" value="PLASTIDIC GLUCOSE TRANSPORTER 4"/>
    <property type="match status" value="1"/>
</dbReference>
<feature type="region of interest" description="Disordered" evidence="5">
    <location>
        <begin position="669"/>
        <end position="693"/>
    </location>
</feature>
<reference evidence="7 8" key="1">
    <citation type="submission" date="2017-06" db="EMBL/GenBank/DDBJ databases">
        <title>Comparative genomic analysis of Ambrosia Fusariam Clade fungi.</title>
        <authorList>
            <person name="Stajich J.E."/>
            <person name="Carrillo J."/>
            <person name="Kijimoto T."/>
            <person name="Eskalen A."/>
            <person name="O'Donnell K."/>
            <person name="Kasson M."/>
        </authorList>
    </citation>
    <scope>NUCLEOTIDE SEQUENCE [LARGE SCALE GENOMIC DNA]</scope>
    <source>
        <strain evidence="7 8">NRRL62584</strain>
    </source>
</reference>
<keyword evidence="4 6" id="KW-0472">Membrane</keyword>
<dbReference type="PROSITE" id="PS00216">
    <property type="entry name" value="SUGAR_TRANSPORT_1"/>
    <property type="match status" value="1"/>
</dbReference>
<dbReference type="InterPro" id="IPR005828">
    <property type="entry name" value="MFS_sugar_transport-like"/>
</dbReference>
<sequence>MSAGILDKDIDMDAKPGYVERHENVALKSSHDKLGLRASAWRFRKAVLVCNLLCIAAACDGFQINLNGNIIANQGFINHVGFKNNEGEYVLKAQHTALWGALQSLAASISVETVVRDWKDWAGAKLLAGAGIGALQATLPVYITEWSPVNIRGAMVLAYGFWNTIGNFLAPMILTIMHAVDPLDYKTPILTQWGFLGLMLPIFIWLPETPTYYAERDQDERGKKTLRRVNGGVQDYDVETEYVIIKNTILEERNQREEHGQSFADIISTYLACFKGSNARRTLGATLPACTQQLTGLSFLNTYASLFFKQSGFNDPFLISTILTIIQLVSALALILISDKAGRRSSTFVSAIACSLSMMVVGILGFVNKTTPIQNLLIFVACVWAFFNKALGSIGWAFVGEVASQKLRARTAGVAAATSVVFGLTFNTTVPLMCASALQTGTCDYSKNNWYHGETSCINPDQTASADFTWPPLLPKGAKFVYAVDRLNGTDISDIQPLMDPNKVKDRKATLVGWWLEYDSISLNNTDLLMLTEMNVFFTNTTNKIGGGQNAVLEASPKDFFSTWEKLQPRMDTLNQNTDFNTMLLASEAPPKAKPWDQHNTDAALPSGNKSFTYSRAMYDKRELEFQDRKAAVAILMRYPARDSETNDAVRNTTTDDISVEFVCAKLKEPSSDDSDDNDDKASTQNSDDKDAAGSVRVPGVVLSAMILGVLLWQIV</sequence>
<keyword evidence="2 6" id="KW-0812">Transmembrane</keyword>
<proteinExistence type="predicted"/>
<comment type="caution">
    <text evidence="7">The sequence shown here is derived from an EMBL/GenBank/DDBJ whole genome shotgun (WGS) entry which is preliminary data.</text>
</comment>
<name>A0A428PA67_9HYPO</name>
<keyword evidence="3 6" id="KW-1133">Transmembrane helix</keyword>
<dbReference type="GO" id="GO:0005351">
    <property type="term" value="F:carbohydrate:proton symporter activity"/>
    <property type="evidence" value="ECO:0007669"/>
    <property type="project" value="TreeGrafter"/>
</dbReference>
<dbReference type="InterPro" id="IPR036259">
    <property type="entry name" value="MFS_trans_sf"/>
</dbReference>
<dbReference type="OrthoDB" id="2544694at2759"/>
<evidence type="ECO:0000256" key="2">
    <source>
        <dbReference type="ARBA" id="ARBA00022692"/>
    </source>
</evidence>
<dbReference type="Proteomes" id="UP000288168">
    <property type="component" value="Unassembled WGS sequence"/>
</dbReference>
<feature type="transmembrane region" description="Helical" evidence="6">
    <location>
        <begin position="373"/>
        <end position="399"/>
    </location>
</feature>
<evidence type="ECO:0008006" key="9">
    <source>
        <dbReference type="Google" id="ProtNLM"/>
    </source>
</evidence>
<dbReference type="AlphaFoldDB" id="A0A428PA67"/>
<dbReference type="GO" id="GO:0016020">
    <property type="term" value="C:membrane"/>
    <property type="evidence" value="ECO:0007669"/>
    <property type="project" value="UniProtKB-SubCell"/>
</dbReference>
<keyword evidence="8" id="KW-1185">Reference proteome</keyword>
<comment type="subcellular location">
    <subcellularLocation>
        <location evidence="1">Membrane</location>
        <topology evidence="1">Multi-pass membrane protein</topology>
    </subcellularLocation>
</comment>
<evidence type="ECO:0000256" key="6">
    <source>
        <dbReference type="SAM" id="Phobius"/>
    </source>
</evidence>
<feature type="transmembrane region" description="Helical" evidence="6">
    <location>
        <begin position="156"/>
        <end position="177"/>
    </location>
</feature>
<protein>
    <recommendedName>
        <fullName evidence="9">Major facilitator superfamily (MFS) profile domain-containing protein</fullName>
    </recommendedName>
</protein>
<feature type="transmembrane region" description="Helical" evidence="6">
    <location>
        <begin position="189"/>
        <end position="206"/>
    </location>
</feature>
<dbReference type="InterPro" id="IPR005829">
    <property type="entry name" value="Sugar_transporter_CS"/>
</dbReference>
<evidence type="ECO:0000313" key="7">
    <source>
        <dbReference type="EMBL" id="RSL49938.1"/>
    </source>
</evidence>
<dbReference type="Pfam" id="PF00083">
    <property type="entry name" value="Sugar_tr"/>
    <property type="match status" value="1"/>
</dbReference>
<feature type="transmembrane region" description="Helical" evidence="6">
    <location>
        <begin position="317"/>
        <end position="336"/>
    </location>
</feature>
<evidence type="ECO:0000256" key="3">
    <source>
        <dbReference type="ARBA" id="ARBA00022989"/>
    </source>
</evidence>
<dbReference type="PROSITE" id="PS00217">
    <property type="entry name" value="SUGAR_TRANSPORT_2"/>
    <property type="match status" value="1"/>
</dbReference>
<feature type="transmembrane region" description="Helical" evidence="6">
    <location>
        <begin position="411"/>
        <end position="433"/>
    </location>
</feature>
<evidence type="ECO:0000256" key="1">
    <source>
        <dbReference type="ARBA" id="ARBA00004141"/>
    </source>
</evidence>
<dbReference type="EMBL" id="NKCI01000171">
    <property type="protein sequence ID" value="RSL49938.1"/>
    <property type="molecule type" value="Genomic_DNA"/>
</dbReference>
<dbReference type="Gene3D" id="1.20.1250.20">
    <property type="entry name" value="MFS general substrate transporter like domains"/>
    <property type="match status" value="1"/>
</dbReference>